<feature type="repeat" description="ANK" evidence="3">
    <location>
        <begin position="96"/>
        <end position="128"/>
    </location>
</feature>
<accession>G8R7J4</accession>
<dbReference type="STRING" id="926562.Oweho_1350"/>
<keyword evidence="6" id="KW-1185">Reference proteome</keyword>
<protein>
    <submittedName>
        <fullName evidence="5">Ankyrin repeat-containing protein</fullName>
    </submittedName>
</protein>
<dbReference type="InterPro" id="IPR002110">
    <property type="entry name" value="Ankyrin_rpt"/>
</dbReference>
<gene>
    <name evidence="5" type="ordered locus">Oweho_1350</name>
</gene>
<dbReference type="SUPFAM" id="SSF48403">
    <property type="entry name" value="Ankyrin repeat"/>
    <property type="match status" value="2"/>
</dbReference>
<feature type="chain" id="PRO_5003515747" evidence="4">
    <location>
        <begin position="25"/>
        <end position="495"/>
    </location>
</feature>
<keyword evidence="1" id="KW-0677">Repeat</keyword>
<dbReference type="PATRIC" id="fig|926562.3.peg.1359"/>
<dbReference type="GO" id="GO:0003723">
    <property type="term" value="F:RNA binding"/>
    <property type="evidence" value="ECO:0007669"/>
    <property type="project" value="TreeGrafter"/>
</dbReference>
<dbReference type="AlphaFoldDB" id="G8R7J4"/>
<keyword evidence="2 3" id="KW-0040">ANK repeat</keyword>
<dbReference type="eggNOG" id="COG0666">
    <property type="taxonomic scope" value="Bacteria"/>
</dbReference>
<dbReference type="GO" id="GO:0004540">
    <property type="term" value="F:RNA nuclease activity"/>
    <property type="evidence" value="ECO:0007669"/>
    <property type="project" value="TreeGrafter"/>
</dbReference>
<dbReference type="EMBL" id="CP003156">
    <property type="protein sequence ID" value="AEV32347.1"/>
    <property type="molecule type" value="Genomic_DNA"/>
</dbReference>
<dbReference type="PRINTS" id="PR01415">
    <property type="entry name" value="ANKYRIN"/>
</dbReference>
<dbReference type="OrthoDB" id="2575953at2"/>
<reference evidence="5 6" key="1">
    <citation type="journal article" date="2012" name="Stand. Genomic Sci.">
        <title>Genome sequence of the orange-pigmented seawater bacterium Owenweeksia hongkongensis type strain (UST20020801(T)).</title>
        <authorList>
            <person name="Riedel T."/>
            <person name="Held B."/>
            <person name="Nolan M."/>
            <person name="Lucas S."/>
            <person name="Lapidus A."/>
            <person name="Tice H."/>
            <person name="Del Rio T.G."/>
            <person name="Cheng J.F."/>
            <person name="Han C."/>
            <person name="Tapia R."/>
            <person name="Goodwin L.A."/>
            <person name="Pitluck S."/>
            <person name="Liolios K."/>
            <person name="Mavromatis K."/>
            <person name="Pagani I."/>
            <person name="Ivanova N."/>
            <person name="Mikhailova N."/>
            <person name="Pati A."/>
            <person name="Chen A."/>
            <person name="Palaniappan K."/>
            <person name="Rohde M."/>
            <person name="Tindall B.J."/>
            <person name="Detter J.C."/>
            <person name="Goker M."/>
            <person name="Woyke T."/>
            <person name="Bristow J."/>
            <person name="Eisen J.A."/>
            <person name="Markowitz V."/>
            <person name="Hugenholtz P."/>
            <person name="Klenk H.P."/>
            <person name="Kyrpides N.C."/>
        </authorList>
    </citation>
    <scope>NUCLEOTIDE SEQUENCE</scope>
    <source>
        <strain evidence="6">DSM 17368 / JCM 12287 / NRRL B-23963</strain>
    </source>
</reference>
<proteinExistence type="predicted"/>
<dbReference type="Pfam" id="PF12796">
    <property type="entry name" value="Ank_2"/>
    <property type="match status" value="4"/>
</dbReference>
<dbReference type="Proteomes" id="UP000005631">
    <property type="component" value="Chromosome"/>
</dbReference>
<evidence type="ECO:0000256" key="4">
    <source>
        <dbReference type="SAM" id="SignalP"/>
    </source>
</evidence>
<dbReference type="InterPro" id="IPR036770">
    <property type="entry name" value="Ankyrin_rpt-contain_sf"/>
</dbReference>
<dbReference type="HOGENOM" id="CLU_562507_0_0_10"/>
<dbReference type="PROSITE" id="PS50088">
    <property type="entry name" value="ANK_REPEAT"/>
    <property type="match status" value="7"/>
</dbReference>
<feature type="repeat" description="ANK" evidence="3">
    <location>
        <begin position="198"/>
        <end position="230"/>
    </location>
</feature>
<sequence>MVTSRLISKVALMLMLVVSSFAQAKNGNVFLERSFWKGAPDVETVKQKIEEGNDPTAKNGNAFDGATYAILQDAPLATIEYMTSLEGNSVNKLTHDGRTYIFWAAYRSNLPVVKMLLSKGAKLDIVDTHGNSALTFAATNGVTNTEIYDVLIEGGADVKFTDHHGANALLLAAASDKDFALMNYFTGKGLDVKAKDNDGNSAFNYAARTGNIDMMEQLVKAGVEYKGLNKEGGNAMLFAARGTRNASNGIEVYKYLEKKGVKPNVVTNEGTTPLHLLAGRSEDMEVLKYFIKKGVNPNQVDADGNNALMISASRNKLMVVELFAKETKDINAVNKKGETALNNAVAGNTSEVVNFLLSEGAKTNDLTGKALIDSYRKGEGKELQAKLASIYSEDFNPSGVHADGNTLLHYAAEKDDLELTKMALNWEMDINAKNDEGNTALLIAAMKASNTEVLQFLMDNGADASIKTDFEESAYDLASENELLTEANADISFLK</sequence>
<evidence type="ECO:0000256" key="3">
    <source>
        <dbReference type="PROSITE-ProRule" id="PRU00023"/>
    </source>
</evidence>
<dbReference type="SMART" id="SM00248">
    <property type="entry name" value="ANK"/>
    <property type="match status" value="10"/>
</dbReference>
<name>G8R7J4_OWEHD</name>
<dbReference type="PROSITE" id="PS50297">
    <property type="entry name" value="ANK_REP_REGION"/>
    <property type="match status" value="7"/>
</dbReference>
<dbReference type="PANTHER" id="PTHR24141">
    <property type="entry name" value="2-5A-DEPENDENT RIBONUCLEASE"/>
    <property type="match status" value="1"/>
</dbReference>
<feature type="repeat" description="ANK" evidence="3">
    <location>
        <begin position="336"/>
        <end position="368"/>
    </location>
</feature>
<feature type="repeat" description="ANK" evidence="3">
    <location>
        <begin position="436"/>
        <end position="469"/>
    </location>
</feature>
<evidence type="ECO:0000313" key="6">
    <source>
        <dbReference type="Proteomes" id="UP000005631"/>
    </source>
</evidence>
<evidence type="ECO:0000313" key="5">
    <source>
        <dbReference type="EMBL" id="AEV32347.1"/>
    </source>
</evidence>
<evidence type="ECO:0000256" key="1">
    <source>
        <dbReference type="ARBA" id="ARBA00022737"/>
    </source>
</evidence>
<feature type="repeat" description="ANK" evidence="3">
    <location>
        <begin position="129"/>
        <end position="163"/>
    </location>
</feature>
<organism evidence="5 6">
    <name type="scientific">Owenweeksia hongkongensis (strain DSM 17368 / CIP 108786 / JCM 12287 / NRRL B-23963 / UST20020801)</name>
    <dbReference type="NCBI Taxonomy" id="926562"/>
    <lineage>
        <taxon>Bacteria</taxon>
        <taxon>Pseudomonadati</taxon>
        <taxon>Bacteroidota</taxon>
        <taxon>Flavobacteriia</taxon>
        <taxon>Flavobacteriales</taxon>
        <taxon>Owenweeksiaceae</taxon>
        <taxon>Owenweeksia</taxon>
    </lineage>
</organism>
<evidence type="ECO:0000256" key="2">
    <source>
        <dbReference type="ARBA" id="ARBA00023043"/>
    </source>
</evidence>
<feature type="signal peptide" evidence="4">
    <location>
        <begin position="1"/>
        <end position="24"/>
    </location>
</feature>
<dbReference type="RefSeq" id="WP_014201703.1">
    <property type="nucleotide sequence ID" value="NC_016599.1"/>
</dbReference>
<dbReference type="Gene3D" id="1.25.40.20">
    <property type="entry name" value="Ankyrin repeat-containing domain"/>
    <property type="match status" value="4"/>
</dbReference>
<keyword evidence="4" id="KW-0732">Signal</keyword>
<feature type="repeat" description="ANK" evidence="3">
    <location>
        <begin position="403"/>
        <end position="435"/>
    </location>
</feature>
<feature type="repeat" description="ANK" evidence="3">
    <location>
        <begin position="269"/>
        <end position="302"/>
    </location>
</feature>
<dbReference type="KEGG" id="oho:Oweho_1350"/>
<dbReference type="GO" id="GO:0006396">
    <property type="term" value="P:RNA processing"/>
    <property type="evidence" value="ECO:0007669"/>
    <property type="project" value="TreeGrafter"/>
</dbReference>
<dbReference type="PANTHER" id="PTHR24141:SF1">
    <property type="entry name" value="2-5A-DEPENDENT RIBONUCLEASE"/>
    <property type="match status" value="1"/>
</dbReference>